<evidence type="ECO:0000256" key="12">
    <source>
        <dbReference type="ARBA" id="ARBA00023180"/>
    </source>
</evidence>
<dbReference type="Pfam" id="PF01963">
    <property type="entry name" value="TraB_PrgY_gumN"/>
    <property type="match status" value="1"/>
</dbReference>
<evidence type="ECO:0000256" key="9">
    <source>
        <dbReference type="ARBA" id="ARBA00022989"/>
    </source>
</evidence>
<dbReference type="PANTHER" id="PTHR31120:SF6">
    <property type="entry name" value="METALLOPROTEASE TIKI HOMOLOG"/>
    <property type="match status" value="1"/>
</dbReference>
<dbReference type="Proteomes" id="UP000245870">
    <property type="component" value="Unassembled WGS sequence"/>
</dbReference>
<dbReference type="RefSeq" id="WP_116615507.1">
    <property type="nucleotide sequence ID" value="NZ_CAMPWS010000020.1"/>
</dbReference>
<keyword evidence="5" id="KW-0812">Transmembrane</keyword>
<evidence type="ECO:0000256" key="1">
    <source>
        <dbReference type="ARBA" id="ARBA00001936"/>
    </source>
</evidence>
<evidence type="ECO:0000313" key="13">
    <source>
        <dbReference type="EMBL" id="PVX59340.1"/>
    </source>
</evidence>
<comment type="cofactor">
    <cofactor evidence="1">
        <name>Mn(2+)</name>
        <dbReference type="ChEBI" id="CHEBI:29035"/>
    </cofactor>
</comment>
<dbReference type="PANTHER" id="PTHR31120">
    <property type="entry name" value="METALLOPROTEASE TIKI"/>
    <property type="match status" value="1"/>
</dbReference>
<dbReference type="GO" id="GO:0004222">
    <property type="term" value="F:metalloendopeptidase activity"/>
    <property type="evidence" value="ECO:0007669"/>
    <property type="project" value="TreeGrafter"/>
</dbReference>
<keyword evidence="4" id="KW-0645">Protease</keyword>
<comment type="subcellular location">
    <subcellularLocation>
        <location evidence="3">Membrane</location>
        <topology evidence="3">Single-pass type I membrane protein</topology>
    </subcellularLocation>
</comment>
<evidence type="ECO:0000256" key="4">
    <source>
        <dbReference type="ARBA" id="ARBA00022670"/>
    </source>
</evidence>
<dbReference type="AlphaFoldDB" id="A0A2U0UP12"/>
<keyword evidence="12" id="KW-0325">Glycoprotein</keyword>
<name>A0A2U0UP12_9BACT</name>
<evidence type="ECO:0000256" key="3">
    <source>
        <dbReference type="ARBA" id="ARBA00004479"/>
    </source>
</evidence>
<dbReference type="GO" id="GO:0030178">
    <property type="term" value="P:negative regulation of Wnt signaling pathway"/>
    <property type="evidence" value="ECO:0007669"/>
    <property type="project" value="InterPro"/>
</dbReference>
<keyword evidence="11" id="KW-0472">Membrane</keyword>
<evidence type="ECO:0000256" key="10">
    <source>
        <dbReference type="ARBA" id="ARBA00023049"/>
    </source>
</evidence>
<dbReference type="InterPro" id="IPR002816">
    <property type="entry name" value="TraB/PrgY/GumN_fam"/>
</dbReference>
<dbReference type="EMBL" id="QENY01000001">
    <property type="protein sequence ID" value="PVX59340.1"/>
    <property type="molecule type" value="Genomic_DNA"/>
</dbReference>
<dbReference type="InterPro" id="IPR040230">
    <property type="entry name" value="TIKI1/2-like"/>
</dbReference>
<evidence type="ECO:0000256" key="2">
    <source>
        <dbReference type="ARBA" id="ARBA00001941"/>
    </source>
</evidence>
<comment type="cofactor">
    <cofactor evidence="2">
        <name>Co(2+)</name>
        <dbReference type="ChEBI" id="CHEBI:48828"/>
    </cofactor>
</comment>
<evidence type="ECO:0000313" key="14">
    <source>
        <dbReference type="Proteomes" id="UP000245870"/>
    </source>
</evidence>
<comment type="caution">
    <text evidence="13">The sequence shown here is derived from an EMBL/GenBank/DDBJ whole genome shotgun (WGS) entry which is preliminary data.</text>
</comment>
<organism evidence="13 14">
    <name type="scientific">Hallella colorans</name>
    <dbReference type="NCBI Taxonomy" id="1703337"/>
    <lineage>
        <taxon>Bacteria</taxon>
        <taxon>Pseudomonadati</taxon>
        <taxon>Bacteroidota</taxon>
        <taxon>Bacteroidia</taxon>
        <taxon>Bacteroidales</taxon>
        <taxon>Prevotellaceae</taxon>
        <taxon>Hallella</taxon>
    </lineage>
</organism>
<sequence length="302" mass="34019">MRKFFITIFLVLFYIVGVHAQLLYKISGNNLPRPSYIIGTHHLANVGFVNKIKGVNDVLTNTEQVYGELIWDNMTNADSVAYMKQQMTLPDGKTLKDVLSTEQYAKLNAYLKSAMQADLNNPIVQAQMGKLTPLAMVIQLTILSYMTKHIGEFDPTSTFDQYFQAQAKKNKEYVGGLETVAFQAKVLYGSMPLQRQLVMLECFLDHTAFMEEMAEKMSEAFYAQDLNALKAAQDEKLNNSCDNTPEENDLLIYSRNTDWLKKMPAIMAKAPTFFVIGALHLPGDKGVLDGLRKLGYTVEGVR</sequence>
<keyword evidence="9" id="KW-1133">Transmembrane helix</keyword>
<reference evidence="13 14" key="1">
    <citation type="submission" date="2018-05" db="EMBL/GenBank/DDBJ databases">
        <title>Genomic Encyclopedia of Type Strains, Phase IV (KMG-IV): sequencing the most valuable type-strain genomes for metagenomic binning, comparative biology and taxonomic classification.</title>
        <authorList>
            <person name="Goeker M."/>
        </authorList>
    </citation>
    <scope>NUCLEOTIDE SEQUENCE [LARGE SCALE GENOMIC DNA]</scope>
    <source>
        <strain evidence="13 14">DSM 100333</strain>
    </source>
</reference>
<keyword evidence="10" id="KW-0482">Metalloprotease</keyword>
<dbReference type="OrthoDB" id="9798714at2"/>
<protein>
    <recommendedName>
        <fullName evidence="15">TraB family protein</fullName>
    </recommendedName>
</protein>
<evidence type="ECO:0000256" key="6">
    <source>
        <dbReference type="ARBA" id="ARBA00022723"/>
    </source>
</evidence>
<evidence type="ECO:0008006" key="15">
    <source>
        <dbReference type="Google" id="ProtNLM"/>
    </source>
</evidence>
<keyword evidence="7" id="KW-0732">Signal</keyword>
<dbReference type="GO" id="GO:0006508">
    <property type="term" value="P:proteolysis"/>
    <property type="evidence" value="ECO:0007669"/>
    <property type="project" value="UniProtKB-KW"/>
</dbReference>
<accession>A0A2U0UP12</accession>
<dbReference type="GO" id="GO:0046872">
    <property type="term" value="F:metal ion binding"/>
    <property type="evidence" value="ECO:0007669"/>
    <property type="project" value="UniProtKB-KW"/>
</dbReference>
<evidence type="ECO:0000256" key="5">
    <source>
        <dbReference type="ARBA" id="ARBA00022692"/>
    </source>
</evidence>
<keyword evidence="8" id="KW-0378">Hydrolase</keyword>
<gene>
    <name evidence="13" type="ORF">C7379_101110</name>
</gene>
<proteinExistence type="predicted"/>
<evidence type="ECO:0000256" key="8">
    <source>
        <dbReference type="ARBA" id="ARBA00022801"/>
    </source>
</evidence>
<dbReference type="GO" id="GO:0016020">
    <property type="term" value="C:membrane"/>
    <property type="evidence" value="ECO:0007669"/>
    <property type="project" value="UniProtKB-SubCell"/>
</dbReference>
<keyword evidence="6" id="KW-0479">Metal-binding</keyword>
<keyword evidence="14" id="KW-1185">Reference proteome</keyword>
<evidence type="ECO:0000256" key="7">
    <source>
        <dbReference type="ARBA" id="ARBA00022729"/>
    </source>
</evidence>
<evidence type="ECO:0000256" key="11">
    <source>
        <dbReference type="ARBA" id="ARBA00023136"/>
    </source>
</evidence>
<dbReference type="CDD" id="cd14789">
    <property type="entry name" value="Tiki"/>
    <property type="match status" value="1"/>
</dbReference>